<feature type="domain" description="DUF641" evidence="2">
    <location>
        <begin position="28"/>
        <end position="66"/>
    </location>
</feature>
<evidence type="ECO:0000313" key="3">
    <source>
        <dbReference type="EMBL" id="KAG6422994.1"/>
    </source>
</evidence>
<evidence type="ECO:0000256" key="1">
    <source>
        <dbReference type="SAM" id="MobiDB-lite"/>
    </source>
</evidence>
<reference evidence="3" key="1">
    <citation type="submission" date="2018-01" db="EMBL/GenBank/DDBJ databases">
        <authorList>
            <person name="Mao J.F."/>
        </authorList>
    </citation>
    <scope>NUCLEOTIDE SEQUENCE</scope>
    <source>
        <strain evidence="3">Huo1</strain>
        <tissue evidence="3">Leaf</tissue>
    </source>
</reference>
<dbReference type="EMBL" id="PNBA02000005">
    <property type="protein sequence ID" value="KAG6422994.1"/>
    <property type="molecule type" value="Genomic_DNA"/>
</dbReference>
<reference evidence="3" key="2">
    <citation type="submission" date="2020-08" db="EMBL/GenBank/DDBJ databases">
        <title>Plant Genome Project.</title>
        <authorList>
            <person name="Zhang R.-G."/>
        </authorList>
    </citation>
    <scope>NUCLEOTIDE SEQUENCE</scope>
    <source>
        <strain evidence="3">Huo1</strain>
        <tissue evidence="3">Leaf</tissue>
    </source>
</reference>
<evidence type="ECO:0000313" key="4">
    <source>
        <dbReference type="Proteomes" id="UP000298416"/>
    </source>
</evidence>
<dbReference type="Proteomes" id="UP000298416">
    <property type="component" value="Unassembled WGS sequence"/>
</dbReference>
<name>A0A8X8Y1T2_SALSN</name>
<proteinExistence type="predicted"/>
<organism evidence="3">
    <name type="scientific">Salvia splendens</name>
    <name type="common">Scarlet sage</name>
    <dbReference type="NCBI Taxonomy" id="180675"/>
    <lineage>
        <taxon>Eukaryota</taxon>
        <taxon>Viridiplantae</taxon>
        <taxon>Streptophyta</taxon>
        <taxon>Embryophyta</taxon>
        <taxon>Tracheophyta</taxon>
        <taxon>Spermatophyta</taxon>
        <taxon>Magnoliopsida</taxon>
        <taxon>eudicotyledons</taxon>
        <taxon>Gunneridae</taxon>
        <taxon>Pentapetalae</taxon>
        <taxon>asterids</taxon>
        <taxon>lamiids</taxon>
        <taxon>Lamiales</taxon>
        <taxon>Lamiaceae</taxon>
        <taxon>Nepetoideae</taxon>
        <taxon>Mentheae</taxon>
        <taxon>Salviinae</taxon>
        <taxon>Salvia</taxon>
        <taxon>Salvia subgen. Calosphace</taxon>
        <taxon>core Calosphace</taxon>
    </lineage>
</organism>
<keyword evidence="4" id="KW-1185">Reference proteome</keyword>
<gene>
    <name evidence="3" type="ORF">SASPL_113377</name>
</gene>
<sequence>MEPTRPRSKITKTFSREDAEDAMEEYKNRAAMEAFVAKLFATISTTYAELQMVQFPYKGDAIQWAGTPSSTNSRRSPSSNTVI</sequence>
<dbReference type="AlphaFoldDB" id="A0A8X8Y1T2"/>
<dbReference type="InterPro" id="IPR006943">
    <property type="entry name" value="DUF641_pln"/>
</dbReference>
<comment type="caution">
    <text evidence="3">The sequence shown here is derived from an EMBL/GenBank/DDBJ whole genome shotgun (WGS) entry which is preliminary data.</text>
</comment>
<feature type="compositionally biased region" description="Low complexity" evidence="1">
    <location>
        <begin position="67"/>
        <end position="83"/>
    </location>
</feature>
<dbReference type="Pfam" id="PF04859">
    <property type="entry name" value="DUF641"/>
    <property type="match status" value="1"/>
</dbReference>
<protein>
    <recommendedName>
        <fullName evidence="2">DUF641 domain-containing protein</fullName>
    </recommendedName>
</protein>
<evidence type="ECO:0000259" key="2">
    <source>
        <dbReference type="Pfam" id="PF04859"/>
    </source>
</evidence>
<accession>A0A8X8Y1T2</accession>
<feature type="region of interest" description="Disordered" evidence="1">
    <location>
        <begin position="64"/>
        <end position="83"/>
    </location>
</feature>